<reference evidence="1" key="1">
    <citation type="submission" date="2022-08" db="EMBL/GenBank/DDBJ databases">
        <authorList>
            <person name="Gutierrez-Valencia J."/>
        </authorList>
    </citation>
    <scope>NUCLEOTIDE SEQUENCE</scope>
</reference>
<dbReference type="AlphaFoldDB" id="A0AAV0QJA8"/>
<sequence length="172" mass="19961">DHQSGTKLVIHYNIVDCRECFRLELQRKLSGFLNFFILVRKNFLVPTDIARVYANNYSFHPNKAAEQILHELAATPVAVKPKNLHHFEALTATSSDERRFYSFFKTIPRPAIFHLQSQRVQLRTAIDPSRQTVTVVEIFDCHQLEASELRRFPNRARTDVHDAGASFYSLEM</sequence>
<protein>
    <submittedName>
        <fullName evidence="1">Uncharacterized protein</fullName>
    </submittedName>
</protein>
<comment type="caution">
    <text evidence="1">The sequence shown here is derived from an EMBL/GenBank/DDBJ whole genome shotgun (WGS) entry which is preliminary data.</text>
</comment>
<organism evidence="1 2">
    <name type="scientific">Linum tenue</name>
    <dbReference type="NCBI Taxonomy" id="586396"/>
    <lineage>
        <taxon>Eukaryota</taxon>
        <taxon>Viridiplantae</taxon>
        <taxon>Streptophyta</taxon>
        <taxon>Embryophyta</taxon>
        <taxon>Tracheophyta</taxon>
        <taxon>Spermatophyta</taxon>
        <taxon>Magnoliopsida</taxon>
        <taxon>eudicotyledons</taxon>
        <taxon>Gunneridae</taxon>
        <taxon>Pentapetalae</taxon>
        <taxon>rosids</taxon>
        <taxon>fabids</taxon>
        <taxon>Malpighiales</taxon>
        <taxon>Linaceae</taxon>
        <taxon>Linum</taxon>
    </lineage>
</organism>
<feature type="non-terminal residue" evidence="1">
    <location>
        <position position="1"/>
    </location>
</feature>
<proteinExistence type="predicted"/>
<accession>A0AAV0QJA8</accession>
<evidence type="ECO:0000313" key="1">
    <source>
        <dbReference type="EMBL" id="CAI0544342.1"/>
    </source>
</evidence>
<name>A0AAV0QJA8_9ROSI</name>
<dbReference type="Proteomes" id="UP001154282">
    <property type="component" value="Unassembled WGS sequence"/>
</dbReference>
<keyword evidence="2" id="KW-1185">Reference proteome</keyword>
<dbReference type="EMBL" id="CAMGYJ010000009">
    <property type="protein sequence ID" value="CAI0544342.1"/>
    <property type="molecule type" value="Genomic_DNA"/>
</dbReference>
<gene>
    <name evidence="1" type="ORF">LITE_LOCUS43148</name>
</gene>
<evidence type="ECO:0000313" key="2">
    <source>
        <dbReference type="Proteomes" id="UP001154282"/>
    </source>
</evidence>